<dbReference type="AlphaFoldDB" id="A0ABD3QNR9"/>
<dbReference type="EMBL" id="JALLPJ020000123">
    <property type="protein sequence ID" value="KAL3801757.1"/>
    <property type="molecule type" value="Genomic_DNA"/>
</dbReference>
<keyword evidence="2" id="KW-1185">Reference proteome</keyword>
<dbReference type="Proteomes" id="UP001530400">
    <property type="component" value="Unassembled WGS sequence"/>
</dbReference>
<sequence length="282" mass="30509">MKLRGIGMNDKKRGADTFIAMGLRRAVALALSLTAATITQPSCAFVPGALTVLKTYRPGSTLFFATDEADCGCGNSAKISGAPSQQARAINPREAILQSSVLRLDGSRVAMSELLPNSNGVSLEQILQYAKRRSELLANNIQFVLVSIGKPEIGLELCKHLGVESGPDFIFADPENEVYDKLALNRGWDTMIRPATAFRFKDRIFGSGQSLDSLFEVLGKWKDAVYIPPKLEQSTNHGGTFIFNGENVVFVHYDESPGTHADTEETVALALKIANDAKLSSA</sequence>
<comment type="caution">
    <text evidence="1">The sequence shown here is derived from an EMBL/GenBank/DDBJ whole genome shotgun (WGS) entry which is preliminary data.</text>
</comment>
<proteinExistence type="predicted"/>
<evidence type="ECO:0000313" key="1">
    <source>
        <dbReference type="EMBL" id="KAL3801757.1"/>
    </source>
</evidence>
<organism evidence="1 2">
    <name type="scientific">Cyclotella atomus</name>
    <dbReference type="NCBI Taxonomy" id="382360"/>
    <lineage>
        <taxon>Eukaryota</taxon>
        <taxon>Sar</taxon>
        <taxon>Stramenopiles</taxon>
        <taxon>Ochrophyta</taxon>
        <taxon>Bacillariophyta</taxon>
        <taxon>Coscinodiscophyceae</taxon>
        <taxon>Thalassiosirophycidae</taxon>
        <taxon>Stephanodiscales</taxon>
        <taxon>Stephanodiscaceae</taxon>
        <taxon>Cyclotella</taxon>
    </lineage>
</organism>
<dbReference type="Pfam" id="PF13911">
    <property type="entry name" value="AhpC-TSA_2"/>
    <property type="match status" value="1"/>
</dbReference>
<dbReference type="InterPro" id="IPR032801">
    <property type="entry name" value="PXL2A/B/C"/>
</dbReference>
<evidence type="ECO:0008006" key="3">
    <source>
        <dbReference type="Google" id="ProtNLM"/>
    </source>
</evidence>
<gene>
    <name evidence="1" type="ORF">ACHAWO_013906</name>
</gene>
<protein>
    <recommendedName>
        <fullName evidence="3">Alkyl hydroperoxide reductase subunit C/ Thiol specific antioxidant domain-containing protein</fullName>
    </recommendedName>
</protein>
<name>A0ABD3QNR9_9STRA</name>
<accession>A0ABD3QNR9</accession>
<evidence type="ECO:0000313" key="2">
    <source>
        <dbReference type="Proteomes" id="UP001530400"/>
    </source>
</evidence>
<reference evidence="1 2" key="1">
    <citation type="submission" date="2024-10" db="EMBL/GenBank/DDBJ databases">
        <title>Updated reference genomes for cyclostephanoid diatoms.</title>
        <authorList>
            <person name="Roberts W.R."/>
            <person name="Alverson A.J."/>
        </authorList>
    </citation>
    <scope>NUCLEOTIDE SEQUENCE [LARGE SCALE GENOMIC DNA]</scope>
    <source>
        <strain evidence="1 2">AJA010-31</strain>
    </source>
</reference>